<organism evidence="12 13">
    <name type="scientific">Flexistipes sinusarabici</name>
    <dbReference type="NCBI Taxonomy" id="2352"/>
    <lineage>
        <taxon>Bacteria</taxon>
        <taxon>Pseudomonadati</taxon>
        <taxon>Deferribacterota</taxon>
        <taxon>Deferribacteres</taxon>
        <taxon>Deferribacterales</taxon>
        <taxon>Flexistipitaceae</taxon>
        <taxon>Flexistipes</taxon>
    </lineage>
</organism>
<comment type="similarity">
    <text evidence="2">In the central section; belongs to the CRISPR-associated helicase Cas3 family.</text>
</comment>
<evidence type="ECO:0000256" key="3">
    <source>
        <dbReference type="ARBA" id="ARBA00022722"/>
    </source>
</evidence>
<dbReference type="GO" id="GO:0005524">
    <property type="term" value="F:ATP binding"/>
    <property type="evidence" value="ECO:0007669"/>
    <property type="project" value="UniProtKB-KW"/>
</dbReference>
<evidence type="ECO:0000259" key="10">
    <source>
        <dbReference type="PROSITE" id="PS51192"/>
    </source>
</evidence>
<name>A0A5D0MFR5_FLESI</name>
<keyword evidence="8" id="KW-0067">ATP-binding</keyword>
<comment type="caution">
    <text evidence="12">The sequence shown here is derived from an EMBL/GenBank/DDBJ whole genome shotgun (WGS) entry which is preliminary data.</text>
</comment>
<dbReference type="InterPro" id="IPR054712">
    <property type="entry name" value="Cas3-like_dom"/>
</dbReference>
<dbReference type="Pfam" id="PF18019">
    <property type="entry name" value="Cas3_HD"/>
    <property type="match status" value="1"/>
</dbReference>
<keyword evidence="4" id="KW-0479">Metal-binding</keyword>
<dbReference type="RefSeq" id="WP_303701964.1">
    <property type="nucleotide sequence ID" value="NZ_VSIV01000332.1"/>
</dbReference>
<dbReference type="NCBIfam" id="TIGR01587">
    <property type="entry name" value="cas3_core"/>
    <property type="match status" value="1"/>
</dbReference>
<dbReference type="GO" id="GO:0046872">
    <property type="term" value="F:metal ion binding"/>
    <property type="evidence" value="ECO:0007669"/>
    <property type="project" value="UniProtKB-KW"/>
</dbReference>
<dbReference type="GO" id="GO:0004518">
    <property type="term" value="F:nuclease activity"/>
    <property type="evidence" value="ECO:0007669"/>
    <property type="project" value="UniProtKB-KW"/>
</dbReference>
<comment type="similarity">
    <text evidence="1">In the N-terminal section; belongs to the CRISPR-associated nuclease Cas3-HD family.</text>
</comment>
<evidence type="ECO:0000256" key="6">
    <source>
        <dbReference type="ARBA" id="ARBA00022801"/>
    </source>
</evidence>
<reference evidence="12 13" key="1">
    <citation type="submission" date="2019-08" db="EMBL/GenBank/DDBJ databases">
        <title>Genomic characterization of a novel candidate phylum (ARYD3) from a high temperature, high salinity tertiary oil reservoir in north central Oklahoma, USA.</title>
        <authorList>
            <person name="Youssef N.H."/>
            <person name="Yadav A."/>
            <person name="Elshahed M.S."/>
        </authorList>
    </citation>
    <scope>NUCLEOTIDE SEQUENCE [LARGE SCALE GENOMIC DNA]</scope>
    <source>
        <strain evidence="12">ARYD1</strain>
    </source>
</reference>
<evidence type="ECO:0000256" key="4">
    <source>
        <dbReference type="ARBA" id="ARBA00022723"/>
    </source>
</evidence>
<dbReference type="Proteomes" id="UP000323337">
    <property type="component" value="Unassembled WGS sequence"/>
</dbReference>
<evidence type="ECO:0000256" key="7">
    <source>
        <dbReference type="ARBA" id="ARBA00022806"/>
    </source>
</evidence>
<dbReference type="SUPFAM" id="SSF109604">
    <property type="entry name" value="HD-domain/PDEase-like"/>
    <property type="match status" value="1"/>
</dbReference>
<dbReference type="InterPro" id="IPR027417">
    <property type="entry name" value="P-loop_NTPase"/>
</dbReference>
<proteinExistence type="inferred from homology"/>
<protein>
    <submittedName>
        <fullName evidence="12">CRISPR-associated helicase Cas3</fullName>
    </submittedName>
</protein>
<evidence type="ECO:0000256" key="5">
    <source>
        <dbReference type="ARBA" id="ARBA00022741"/>
    </source>
</evidence>
<dbReference type="NCBIfam" id="TIGR01596">
    <property type="entry name" value="cas3_HD"/>
    <property type="match status" value="1"/>
</dbReference>
<dbReference type="Gene3D" id="1.10.3210.30">
    <property type="match status" value="1"/>
</dbReference>
<dbReference type="InterPro" id="IPR038257">
    <property type="entry name" value="CRISPR-assoc_Cas3_HD_sf"/>
</dbReference>
<dbReference type="GO" id="GO:0051607">
    <property type="term" value="P:defense response to virus"/>
    <property type="evidence" value="ECO:0007669"/>
    <property type="project" value="UniProtKB-KW"/>
</dbReference>
<feature type="domain" description="HD Cas3-type" evidence="11">
    <location>
        <begin position="11"/>
        <end position="223"/>
    </location>
</feature>
<evidence type="ECO:0000256" key="1">
    <source>
        <dbReference type="ARBA" id="ARBA00006847"/>
    </source>
</evidence>
<evidence type="ECO:0000256" key="2">
    <source>
        <dbReference type="ARBA" id="ARBA00009046"/>
    </source>
</evidence>
<dbReference type="EMBL" id="VSIV01000332">
    <property type="protein sequence ID" value="TYB32517.1"/>
    <property type="molecule type" value="Genomic_DNA"/>
</dbReference>
<dbReference type="SUPFAM" id="SSF52540">
    <property type="entry name" value="P-loop containing nucleoside triphosphate hydrolases"/>
    <property type="match status" value="1"/>
</dbReference>
<evidence type="ECO:0000256" key="8">
    <source>
        <dbReference type="ARBA" id="ARBA00022840"/>
    </source>
</evidence>
<dbReference type="Pfam" id="PF22590">
    <property type="entry name" value="Cas3-like_C_2"/>
    <property type="match status" value="1"/>
</dbReference>
<keyword evidence="9" id="KW-0051">Antiviral defense</keyword>
<dbReference type="InterPro" id="IPR011545">
    <property type="entry name" value="DEAD/DEAH_box_helicase_dom"/>
</dbReference>
<dbReference type="Pfam" id="PF00270">
    <property type="entry name" value="DEAD"/>
    <property type="match status" value="1"/>
</dbReference>
<dbReference type="GO" id="GO:0003676">
    <property type="term" value="F:nucleic acid binding"/>
    <property type="evidence" value="ECO:0007669"/>
    <property type="project" value="InterPro"/>
</dbReference>
<dbReference type="Gene3D" id="3.40.50.300">
    <property type="entry name" value="P-loop containing nucleotide triphosphate hydrolases"/>
    <property type="match status" value="2"/>
</dbReference>
<dbReference type="GO" id="GO:0004386">
    <property type="term" value="F:helicase activity"/>
    <property type="evidence" value="ECO:0007669"/>
    <property type="project" value="UniProtKB-KW"/>
</dbReference>
<dbReference type="InterPro" id="IPR014001">
    <property type="entry name" value="Helicase_ATP-bd"/>
</dbReference>
<sequence length="684" mass="80567">MKSVISHPAEDGKPEKLLTSHLLEVAANAVAKIENDNLDLSVINKENLQDFIFTIALLHDFGKATPYFQKYIRLKDEEKKSFKLKEYKNHSLLSAIVAFNVLKNKNYSDLFAYLAFHLIYRHHGDLLDFDLSDNSNIKRHKNIINDQLNKISSAPYFEMLVNYYNKHSIDIFAINQFSFKNFVDFLENTDEIFDNHLSSFDEKIEFFLTANYLFSILIESDKLDAAKLNNEEYFKDNLSEDIFDVNTYLNNLKSSNPTKFNTEKDINKIRNKFIKEINDFNISTKSHFYTLTAPTGIGKTFGCLLFAEKLKKELFKARIIYCLPYTSIIDQNYSEFEKTINFKLGKKYDEKPQRYLAKHHHLEPKIIKNRQQEEYKYKDYLNDLLLTETWQSAAIVTTFVQLFHSIFTNNNRALLKFHNIVNSIIILDEVQNIDPNYYLLIREVFKILAEKFNTYFLLMTATQPKIFPENKISNVVNPNKFMTDEFFDRVRLHIDVAEKTLDDFSKYFTNNFSDNNCLIVFNTKKMAVEFYKEIKKEFKDYHVYCLTNYLIPRDKSKKIEEINSLLSNEEKIIVISTQLIEAGVDLDFKNVYRDIAPLDSIIQVAGRCNRNGKYGKEGGNMMVLNLNNHRIYNNKCIEIVKELLSEYKAISSKDFYHLSNKYYERLNFTRISHQILNSIYNINY</sequence>
<dbReference type="PROSITE" id="PS51192">
    <property type="entry name" value="HELICASE_ATP_BIND_1"/>
    <property type="match status" value="1"/>
</dbReference>
<dbReference type="InterPro" id="IPR006483">
    <property type="entry name" value="CRISPR-assoc_Cas3_HD"/>
</dbReference>
<keyword evidence="3" id="KW-0540">Nuclease</keyword>
<evidence type="ECO:0000313" key="12">
    <source>
        <dbReference type="EMBL" id="TYB32517.1"/>
    </source>
</evidence>
<keyword evidence="5" id="KW-0547">Nucleotide-binding</keyword>
<dbReference type="CDD" id="cd17930">
    <property type="entry name" value="DEXHc_cas3"/>
    <property type="match status" value="1"/>
</dbReference>
<dbReference type="SMART" id="SM00487">
    <property type="entry name" value="DEXDc"/>
    <property type="match status" value="1"/>
</dbReference>
<feature type="domain" description="Helicase ATP-binding" evidence="10">
    <location>
        <begin position="280"/>
        <end position="481"/>
    </location>
</feature>
<dbReference type="PROSITE" id="PS51643">
    <property type="entry name" value="HD_CAS3"/>
    <property type="match status" value="1"/>
</dbReference>
<dbReference type="AlphaFoldDB" id="A0A5D0MFR5"/>
<evidence type="ECO:0000259" key="11">
    <source>
        <dbReference type="PROSITE" id="PS51643"/>
    </source>
</evidence>
<accession>A0A5D0MFR5</accession>
<dbReference type="CDD" id="cd09641">
    <property type="entry name" value="Cas3''_I"/>
    <property type="match status" value="1"/>
</dbReference>
<evidence type="ECO:0000313" key="13">
    <source>
        <dbReference type="Proteomes" id="UP000323337"/>
    </source>
</evidence>
<keyword evidence="6" id="KW-0378">Hydrolase</keyword>
<gene>
    <name evidence="12" type="primary">cas3</name>
    <name evidence="12" type="ORF">FXF49_11075</name>
</gene>
<dbReference type="InterPro" id="IPR006474">
    <property type="entry name" value="Helicase_Cas3_CRISPR-ass_core"/>
</dbReference>
<keyword evidence="7" id="KW-0347">Helicase</keyword>
<dbReference type="GO" id="GO:0016787">
    <property type="term" value="F:hydrolase activity"/>
    <property type="evidence" value="ECO:0007669"/>
    <property type="project" value="UniProtKB-KW"/>
</dbReference>
<evidence type="ECO:0000256" key="9">
    <source>
        <dbReference type="ARBA" id="ARBA00023118"/>
    </source>
</evidence>
<feature type="non-terminal residue" evidence="12">
    <location>
        <position position="684"/>
    </location>
</feature>